<organism evidence="1 2">
    <name type="scientific">Gimesia alba</name>
    <dbReference type="NCBI Taxonomy" id="2527973"/>
    <lineage>
        <taxon>Bacteria</taxon>
        <taxon>Pseudomonadati</taxon>
        <taxon>Planctomycetota</taxon>
        <taxon>Planctomycetia</taxon>
        <taxon>Planctomycetales</taxon>
        <taxon>Planctomycetaceae</taxon>
        <taxon>Gimesia</taxon>
    </lineage>
</organism>
<keyword evidence="2" id="KW-1185">Reference proteome</keyword>
<evidence type="ECO:0000313" key="2">
    <source>
        <dbReference type="Proteomes" id="UP000317171"/>
    </source>
</evidence>
<dbReference type="AlphaFoldDB" id="A0A517RH62"/>
<dbReference type="EMBL" id="CP036269">
    <property type="protein sequence ID" value="QDT43214.1"/>
    <property type="molecule type" value="Genomic_DNA"/>
</dbReference>
<evidence type="ECO:0000313" key="1">
    <source>
        <dbReference type="EMBL" id="QDT43214.1"/>
    </source>
</evidence>
<name>A0A517RH62_9PLAN</name>
<dbReference type="KEGG" id="gaz:Pan241w_33140"/>
<sequence length="128" mass="14982">MSTKNWCEIYVDGNISCQAMAEEVIAITSAKDAHLYNGRRWEMSTTVLSIDVERNQNQKYSSIWSRISAWWRKEKVANDEFLFYPLVISAEPNHESFHSEYEELIAEIIRRIKCLGLRFALVADFEVE</sequence>
<proteinExistence type="predicted"/>
<gene>
    <name evidence="1" type="ORF">Pan241w_33140</name>
</gene>
<dbReference type="Proteomes" id="UP000317171">
    <property type="component" value="Chromosome"/>
</dbReference>
<accession>A0A517RH62</accession>
<reference evidence="1 2" key="1">
    <citation type="submission" date="2019-02" db="EMBL/GenBank/DDBJ databases">
        <title>Deep-cultivation of Planctomycetes and their phenomic and genomic characterization uncovers novel biology.</title>
        <authorList>
            <person name="Wiegand S."/>
            <person name="Jogler M."/>
            <person name="Boedeker C."/>
            <person name="Pinto D."/>
            <person name="Vollmers J."/>
            <person name="Rivas-Marin E."/>
            <person name="Kohn T."/>
            <person name="Peeters S.H."/>
            <person name="Heuer A."/>
            <person name="Rast P."/>
            <person name="Oberbeckmann S."/>
            <person name="Bunk B."/>
            <person name="Jeske O."/>
            <person name="Meyerdierks A."/>
            <person name="Storesund J.E."/>
            <person name="Kallscheuer N."/>
            <person name="Luecker S."/>
            <person name="Lage O.M."/>
            <person name="Pohl T."/>
            <person name="Merkel B.J."/>
            <person name="Hornburger P."/>
            <person name="Mueller R.-W."/>
            <person name="Bruemmer F."/>
            <person name="Labrenz M."/>
            <person name="Spormann A.M."/>
            <person name="Op den Camp H."/>
            <person name="Overmann J."/>
            <person name="Amann R."/>
            <person name="Jetten M.S.M."/>
            <person name="Mascher T."/>
            <person name="Medema M.H."/>
            <person name="Devos D.P."/>
            <person name="Kaster A.-K."/>
            <person name="Ovreas L."/>
            <person name="Rohde M."/>
            <person name="Galperin M.Y."/>
            <person name="Jogler C."/>
        </authorList>
    </citation>
    <scope>NUCLEOTIDE SEQUENCE [LARGE SCALE GENOMIC DNA]</scope>
    <source>
        <strain evidence="1 2">Pan241w</strain>
    </source>
</reference>
<protein>
    <submittedName>
        <fullName evidence="1">Uncharacterized protein</fullName>
    </submittedName>
</protein>